<reference evidence="4" key="1">
    <citation type="submission" date="2022-03" db="EMBL/GenBank/DDBJ databases">
        <title>Identification of a novel bacterium isolated from mangrove sediments.</title>
        <authorList>
            <person name="Pan X."/>
        </authorList>
    </citation>
    <scope>NUCLEOTIDE SEQUENCE</scope>
    <source>
        <strain evidence="4">B2580</strain>
    </source>
</reference>
<feature type="domain" description="Inner membrane protein YqiJ OB-fold" evidence="2">
    <location>
        <begin position="141"/>
        <end position="203"/>
    </location>
</feature>
<dbReference type="InterPro" id="IPR048376">
    <property type="entry name" value="YqiJ_N"/>
</dbReference>
<protein>
    <submittedName>
        <fullName evidence="4">YqiJ family protein</fullName>
    </submittedName>
</protein>
<dbReference type="EMBL" id="JALHLE010000013">
    <property type="protein sequence ID" value="MCJ2178998.1"/>
    <property type="molecule type" value="Genomic_DNA"/>
</dbReference>
<dbReference type="InterPro" id="IPR010840">
    <property type="entry name" value="YqiJ_OB"/>
</dbReference>
<dbReference type="Pfam" id="PF21001">
    <property type="entry name" value="YqiJ_N"/>
    <property type="match status" value="1"/>
</dbReference>
<keyword evidence="1" id="KW-0472">Membrane</keyword>
<evidence type="ECO:0000313" key="4">
    <source>
        <dbReference type="EMBL" id="MCJ2178998.1"/>
    </source>
</evidence>
<evidence type="ECO:0000259" key="2">
    <source>
        <dbReference type="Pfam" id="PF07290"/>
    </source>
</evidence>
<accession>A0ABT0B291</accession>
<keyword evidence="5" id="KW-1185">Reference proteome</keyword>
<name>A0ABT0B291_9SPHN</name>
<feature type="transmembrane region" description="Helical" evidence="1">
    <location>
        <begin position="12"/>
        <end position="31"/>
    </location>
</feature>
<keyword evidence="1" id="KW-1133">Transmembrane helix</keyword>
<feature type="transmembrane region" description="Helical" evidence="1">
    <location>
        <begin position="70"/>
        <end position="88"/>
    </location>
</feature>
<evidence type="ECO:0000259" key="3">
    <source>
        <dbReference type="Pfam" id="PF21001"/>
    </source>
</evidence>
<evidence type="ECO:0000313" key="5">
    <source>
        <dbReference type="Proteomes" id="UP001162880"/>
    </source>
</evidence>
<feature type="transmembrane region" description="Helical" evidence="1">
    <location>
        <begin position="100"/>
        <end position="120"/>
    </location>
</feature>
<proteinExistence type="predicted"/>
<organism evidence="4 5">
    <name type="scientific">Novosphingobium album</name>
    <name type="common">ex Hu et al. 2023</name>
    <dbReference type="NCBI Taxonomy" id="2930093"/>
    <lineage>
        <taxon>Bacteria</taxon>
        <taxon>Pseudomonadati</taxon>
        <taxon>Pseudomonadota</taxon>
        <taxon>Alphaproteobacteria</taxon>
        <taxon>Sphingomonadales</taxon>
        <taxon>Sphingomonadaceae</taxon>
        <taxon>Novosphingobium</taxon>
    </lineage>
</organism>
<dbReference type="Pfam" id="PF07290">
    <property type="entry name" value="YqiJ_OB"/>
    <property type="match status" value="1"/>
</dbReference>
<comment type="caution">
    <text evidence="4">The sequence shown here is derived from an EMBL/GenBank/DDBJ whole genome shotgun (WGS) entry which is preliminary data.</text>
</comment>
<sequence>MIELLTEPTSLPFSVALGVVLLLAVLQLVGISDLLGADLDADVDVHVDVDHDLAVDAGLLSLFGVGRIPFMMWLMILLSVFGVVGLAGQHFLEALTGAPWSAWLVSAGAALVALPATGAVSRPLGSILPKDETTAINVAALVGREAEVVIGTATPGNPARAKVTDHFGQTHYVMLEPDNADQRFVQNEKVLLVRSEGDLFKAIARGDHYLPRLD</sequence>
<dbReference type="RefSeq" id="WP_243993550.1">
    <property type="nucleotide sequence ID" value="NZ_JALHLE010000013.1"/>
</dbReference>
<evidence type="ECO:0000256" key="1">
    <source>
        <dbReference type="SAM" id="Phobius"/>
    </source>
</evidence>
<dbReference type="Proteomes" id="UP001162880">
    <property type="component" value="Unassembled WGS sequence"/>
</dbReference>
<feature type="domain" description="Inner membrane protein YqiJ N-terminal" evidence="3">
    <location>
        <begin position="11"/>
        <end position="117"/>
    </location>
</feature>
<gene>
    <name evidence="4" type="ORF">MTR64_10510</name>
</gene>
<keyword evidence="1" id="KW-0812">Transmembrane</keyword>